<organism evidence="3 5">
    <name type="scientific">Lysinibacillus xylanilyticus</name>
    <dbReference type="NCBI Taxonomy" id="582475"/>
    <lineage>
        <taxon>Bacteria</taxon>
        <taxon>Bacillati</taxon>
        <taxon>Bacillota</taxon>
        <taxon>Bacilli</taxon>
        <taxon>Bacillales</taxon>
        <taxon>Bacillaceae</taxon>
        <taxon>Lysinibacillus</taxon>
    </lineage>
</organism>
<dbReference type="Gene3D" id="1.10.10.10">
    <property type="entry name" value="Winged helix-like DNA-binding domain superfamily/Winged helix DNA-binding domain"/>
    <property type="match status" value="1"/>
</dbReference>
<comment type="caution">
    <text evidence="3">The sequence shown here is derived from an EMBL/GenBank/DDBJ whole genome shotgun (WGS) entry which is preliminary data.</text>
</comment>
<dbReference type="Proteomes" id="UP001527052">
    <property type="component" value="Unassembled WGS sequence"/>
</dbReference>
<dbReference type="EMBL" id="JAMDLZ010000027">
    <property type="protein sequence ID" value="MCY9548398.1"/>
    <property type="molecule type" value="Genomic_DNA"/>
</dbReference>
<evidence type="ECO:0000313" key="3">
    <source>
        <dbReference type="EMBL" id="KMY33763.1"/>
    </source>
</evidence>
<proteinExistence type="predicted"/>
<dbReference type="AlphaFoldDB" id="A0A0K9FHQ9"/>
<feature type="region of interest" description="Disordered" evidence="1">
    <location>
        <begin position="1"/>
        <end position="26"/>
    </location>
</feature>
<evidence type="ECO:0000259" key="2">
    <source>
        <dbReference type="Pfam" id="PF13936"/>
    </source>
</evidence>
<dbReference type="PATRIC" id="fig|582475.4.peg.3831"/>
<dbReference type="Pfam" id="PF13936">
    <property type="entry name" value="HTH_38"/>
    <property type="match status" value="1"/>
</dbReference>
<evidence type="ECO:0000256" key="1">
    <source>
        <dbReference type="SAM" id="MobiDB-lite"/>
    </source>
</evidence>
<reference evidence="5" key="2">
    <citation type="submission" date="2015-07" db="EMBL/GenBank/DDBJ databases">
        <authorList>
            <consortium name="Consortium for Microbial Forensics and Genomics (microFORGE)"/>
            <person name="Knight B.M."/>
            <person name="Roberts D.P."/>
            <person name="Lin D."/>
            <person name="Hari K."/>
            <person name="Fletcher J."/>
            <person name="Melcher U."/>
            <person name="Blagden T."/>
            <person name="Winegar R.A."/>
        </authorList>
    </citation>
    <scope>NUCLEOTIDE SEQUENCE [LARGE SCALE GENOMIC DNA]</scope>
    <source>
        <strain evidence="5">DSM 23493</strain>
    </source>
</reference>
<dbReference type="GeneID" id="96596974"/>
<dbReference type="InterPro" id="IPR036388">
    <property type="entry name" value="WH-like_DNA-bd_sf"/>
</dbReference>
<reference evidence="3" key="1">
    <citation type="submission" date="2015-07" db="EMBL/GenBank/DDBJ databases">
        <title>MeaNS - Measles Nucleotide Surveillance Program.</title>
        <authorList>
            <person name="Tran T."/>
            <person name="Druce J."/>
        </authorList>
    </citation>
    <scope>NUCLEOTIDE SEQUENCE</scope>
    <source>
        <strain evidence="3">DSM 23493</strain>
    </source>
</reference>
<reference evidence="4 6" key="3">
    <citation type="submission" date="2022-05" db="EMBL/GenBank/DDBJ databases">
        <title>Genome Sequencing of Bee-Associated Microbes.</title>
        <authorList>
            <person name="Dunlap C."/>
        </authorList>
    </citation>
    <scope>NUCLEOTIDE SEQUENCE [LARGE SCALE GENOMIC DNA]</scope>
    <source>
        <strain evidence="4 6">NRRL BD-083</strain>
    </source>
</reference>
<sequence length="66" mass="7716">MQIKFWKSKKENKEWRGGNSNGRPKVTINKSKLLHLKDAGKSNREIARILRVSEATIRRRLKDLEG</sequence>
<feature type="domain" description="Transposase IS30-like HTH" evidence="2">
    <location>
        <begin position="34"/>
        <end position="62"/>
    </location>
</feature>
<accession>A0A0K9FHQ9</accession>
<gene>
    <name evidence="3" type="ORF">ACZ11_01405</name>
    <name evidence="4" type="ORF">M5W82_15785</name>
</gene>
<dbReference type="RefSeq" id="WP_049662978.1">
    <property type="nucleotide sequence ID" value="NZ_JAMDLZ010000027.1"/>
</dbReference>
<dbReference type="EMBL" id="LFXJ01000002">
    <property type="protein sequence ID" value="KMY33763.1"/>
    <property type="molecule type" value="Genomic_DNA"/>
</dbReference>
<evidence type="ECO:0000313" key="6">
    <source>
        <dbReference type="Proteomes" id="UP001527052"/>
    </source>
</evidence>
<dbReference type="Proteomes" id="UP000037326">
    <property type="component" value="Unassembled WGS sequence"/>
</dbReference>
<dbReference type="InterPro" id="IPR025246">
    <property type="entry name" value="IS30-like_HTH"/>
</dbReference>
<name>A0A0K9FHQ9_9BACI</name>
<keyword evidence="6" id="KW-1185">Reference proteome</keyword>
<dbReference type="OrthoDB" id="2736312at2"/>
<evidence type="ECO:0000313" key="5">
    <source>
        <dbReference type="Proteomes" id="UP000037326"/>
    </source>
</evidence>
<evidence type="ECO:0000313" key="4">
    <source>
        <dbReference type="EMBL" id="MCY9548398.1"/>
    </source>
</evidence>
<protein>
    <submittedName>
        <fullName evidence="4">Helix-turn-helix domain-containing protein</fullName>
    </submittedName>
</protein>